<comment type="caution">
    <text evidence="1">The sequence shown here is derived from an EMBL/GenBank/DDBJ whole genome shotgun (WGS) entry which is preliminary data.</text>
</comment>
<name>A0ABT0L6R9_9GAMM</name>
<dbReference type="RefSeq" id="WP_248938653.1">
    <property type="nucleotide sequence ID" value="NZ_JAKIKS010000005.1"/>
</dbReference>
<accession>A0ABT0L6R9</accession>
<proteinExistence type="predicted"/>
<evidence type="ECO:0000313" key="1">
    <source>
        <dbReference type="EMBL" id="MCL1123365.1"/>
    </source>
</evidence>
<reference evidence="1 2" key="1">
    <citation type="submission" date="2022-01" db="EMBL/GenBank/DDBJ databases">
        <title>Whole genome-based taxonomy of the Shewanellaceae.</title>
        <authorList>
            <person name="Martin-Rodriguez A.J."/>
        </authorList>
    </citation>
    <scope>NUCLEOTIDE SEQUENCE [LARGE SCALE GENOMIC DNA]</scope>
    <source>
        <strain evidence="1 2">DSM 17177</strain>
    </source>
</reference>
<evidence type="ECO:0008006" key="3">
    <source>
        <dbReference type="Google" id="ProtNLM"/>
    </source>
</evidence>
<organism evidence="1 2">
    <name type="scientific">Shewanella surugensis</name>
    <dbReference type="NCBI Taxonomy" id="212020"/>
    <lineage>
        <taxon>Bacteria</taxon>
        <taxon>Pseudomonadati</taxon>
        <taxon>Pseudomonadota</taxon>
        <taxon>Gammaproteobacteria</taxon>
        <taxon>Alteromonadales</taxon>
        <taxon>Shewanellaceae</taxon>
        <taxon>Shewanella</taxon>
    </lineage>
</organism>
<dbReference type="Proteomes" id="UP001203423">
    <property type="component" value="Unassembled WGS sequence"/>
</dbReference>
<evidence type="ECO:0000313" key="2">
    <source>
        <dbReference type="Proteomes" id="UP001203423"/>
    </source>
</evidence>
<gene>
    <name evidence="1" type="ORF">L2764_02425</name>
</gene>
<protein>
    <recommendedName>
        <fullName evidence="3">N-acetyltransferase domain-containing protein</fullName>
    </recommendedName>
</protein>
<keyword evidence="2" id="KW-1185">Reference proteome</keyword>
<sequence>MTSMMLSHINRVNDTANQKREITEVFDTDNNISVSGNNYSVVINEERGEFEVTRDGWQDKNAVACFFIAIMDLFDRGFSAETRTEQLTAYLNNNFKACINSDDPEVLTILALIPRRHIVAPQKESLSLSISNGAYPSITTLETAEAVLPTPLLSDTTHFRERLLSQVDDSLLRESIESDRALTQEPMEHNEVQPQVNEPLISARFTYVSERLFETDSGRIPELKIDIPEGLDHKLMGCSIKEYCDVIKGILDPNNQRELAIDVTSKTNRKIEISVHDHANPDFTMRIDATHVPEKGGVMHIGYIKLIEQNQGQGIMSKIINNTLQSCPKVNVINFTAGDAVGPYAWPKYGAVPTDIPVVMAKMQPLALAFAEQKIRDQVYSEWRENHGAAYLNSAATSNNSVMALFGADLYELVGFRQALVENNLELIDFMLEEKAYMHFEEQFRDEYRLQYGEVVNGMSVQELESKYGSSVMTNYEDEIYEYLKELKLELPQLFTAIESGEQAEIWAVLDQEIAKLEAKVTQEFAPMKAKLEQLASHHSTENFWALVDEDMTISAQNYHNVLLRMRNGIVKQSMPDIDDSVLKHDGIASSKGTGHIKLGKLAVLSAGNYEASMPLRDLNGRKTATADRMINYTQRNMNFLQRQVANNALNKLFTA</sequence>
<dbReference type="EMBL" id="JAKIKS010000005">
    <property type="protein sequence ID" value="MCL1123365.1"/>
    <property type="molecule type" value="Genomic_DNA"/>
</dbReference>